<evidence type="ECO:0000256" key="5">
    <source>
        <dbReference type="ARBA" id="ARBA00023014"/>
    </source>
</evidence>
<evidence type="ECO:0000256" key="3">
    <source>
        <dbReference type="ARBA" id="ARBA00023002"/>
    </source>
</evidence>
<accession>A0A3N1CUX2</accession>
<dbReference type="InterPro" id="IPR050584">
    <property type="entry name" value="Cholesterol_7-desaturase"/>
</dbReference>
<dbReference type="RefSeq" id="WP_123664573.1">
    <property type="nucleotide sequence ID" value="NZ_RJKE01000001.1"/>
</dbReference>
<dbReference type="EMBL" id="RJKE01000001">
    <property type="protein sequence ID" value="ROO85024.1"/>
    <property type="molecule type" value="Genomic_DNA"/>
</dbReference>
<evidence type="ECO:0000256" key="1">
    <source>
        <dbReference type="ARBA" id="ARBA00022714"/>
    </source>
</evidence>
<dbReference type="InterPro" id="IPR036922">
    <property type="entry name" value="Rieske_2Fe-2S_sf"/>
</dbReference>
<evidence type="ECO:0000313" key="8">
    <source>
        <dbReference type="Proteomes" id="UP000272400"/>
    </source>
</evidence>
<keyword evidence="7" id="KW-0489">Methyltransferase</keyword>
<keyword evidence="3" id="KW-0560">Oxidoreductase</keyword>
<dbReference type="Proteomes" id="UP000272400">
    <property type="component" value="Unassembled WGS sequence"/>
</dbReference>
<keyword evidence="4" id="KW-0408">Iron</keyword>
<dbReference type="GO" id="GO:0032259">
    <property type="term" value="P:methylation"/>
    <property type="evidence" value="ECO:0007669"/>
    <property type="project" value="UniProtKB-KW"/>
</dbReference>
<organism evidence="7 8">
    <name type="scientific">Actinocorallia herbida</name>
    <dbReference type="NCBI Taxonomy" id="58109"/>
    <lineage>
        <taxon>Bacteria</taxon>
        <taxon>Bacillati</taxon>
        <taxon>Actinomycetota</taxon>
        <taxon>Actinomycetes</taxon>
        <taxon>Streptosporangiales</taxon>
        <taxon>Thermomonosporaceae</taxon>
        <taxon>Actinocorallia</taxon>
    </lineage>
</organism>
<dbReference type="InterPro" id="IPR044043">
    <property type="entry name" value="VanA_C_cat"/>
</dbReference>
<dbReference type="GO" id="GO:0008168">
    <property type="term" value="F:methyltransferase activity"/>
    <property type="evidence" value="ECO:0007669"/>
    <property type="project" value="UniProtKB-KW"/>
</dbReference>
<dbReference type="PANTHER" id="PTHR21266">
    <property type="entry name" value="IRON-SULFUR DOMAIN CONTAINING PROTEIN"/>
    <property type="match status" value="1"/>
</dbReference>
<protein>
    <submittedName>
        <fullName evidence="7">Vanillate O-demethylase monooxygenase subunit</fullName>
    </submittedName>
</protein>
<dbReference type="InterPro" id="IPR017941">
    <property type="entry name" value="Rieske_2Fe-2S"/>
</dbReference>
<keyword evidence="2" id="KW-0479">Metal-binding</keyword>
<keyword evidence="8" id="KW-1185">Reference proteome</keyword>
<dbReference type="PROSITE" id="PS51296">
    <property type="entry name" value="RIESKE"/>
    <property type="match status" value="1"/>
</dbReference>
<keyword evidence="7" id="KW-0808">Transferase</keyword>
<sequence length="353" mass="38791">MQRFADNTTPLLRDHWYVAALASELTAEPLERQILERSVLLMRASDGAPVALSNRCPHRSFPLSRGRVENDVITCGYHGIRFRTDGSCAEVPSQDSVPSALRLHAYPVVEAGPFVWIWTGDPAAARTADLPATPWLTSADFATVADYFFVESAYLRMHENVMDLTHLPFLHGTVFRSLEFARARPEVEAVGMKVRSSLTMPSGSMPPYLAKLVGSGAPASVRHTDAWFDGPALHYALARYSLAEPEADGRVDFLVNFLHAFTPATKTSTHYFWAVSRDAAVGDAAVDEECRATQRYVFHQDVEGMRWVEDLCGQEGGTPEELSVAADRPGLLLRRHVALMAAEEAAPAPQPVG</sequence>
<comment type="caution">
    <text evidence="7">The sequence shown here is derived from an EMBL/GenBank/DDBJ whole genome shotgun (WGS) entry which is preliminary data.</text>
</comment>
<dbReference type="GO" id="GO:0051537">
    <property type="term" value="F:2 iron, 2 sulfur cluster binding"/>
    <property type="evidence" value="ECO:0007669"/>
    <property type="project" value="UniProtKB-KW"/>
</dbReference>
<keyword evidence="5" id="KW-0411">Iron-sulfur</keyword>
<dbReference type="SUPFAM" id="SSF50022">
    <property type="entry name" value="ISP domain"/>
    <property type="match status" value="1"/>
</dbReference>
<dbReference type="Gene3D" id="3.90.380.10">
    <property type="entry name" value="Naphthalene 1,2-dioxygenase Alpha Subunit, Chain A, domain 1"/>
    <property type="match status" value="1"/>
</dbReference>
<dbReference type="SUPFAM" id="SSF55961">
    <property type="entry name" value="Bet v1-like"/>
    <property type="match status" value="1"/>
</dbReference>
<dbReference type="PANTHER" id="PTHR21266:SF60">
    <property type="entry name" value="3-KETOSTEROID-9-ALPHA-MONOOXYGENASE, OXYGENASE COMPONENT"/>
    <property type="match status" value="1"/>
</dbReference>
<dbReference type="GO" id="GO:0004497">
    <property type="term" value="F:monooxygenase activity"/>
    <property type="evidence" value="ECO:0007669"/>
    <property type="project" value="UniProtKB-KW"/>
</dbReference>
<keyword evidence="7" id="KW-0503">Monooxygenase</keyword>
<evidence type="ECO:0000256" key="2">
    <source>
        <dbReference type="ARBA" id="ARBA00022723"/>
    </source>
</evidence>
<evidence type="ECO:0000313" key="7">
    <source>
        <dbReference type="EMBL" id="ROO85024.1"/>
    </source>
</evidence>
<dbReference type="AlphaFoldDB" id="A0A3N1CUX2"/>
<dbReference type="Gene3D" id="2.102.10.10">
    <property type="entry name" value="Rieske [2Fe-2S] iron-sulphur domain"/>
    <property type="match status" value="1"/>
</dbReference>
<dbReference type="Pfam" id="PF19112">
    <property type="entry name" value="VanA_C"/>
    <property type="match status" value="1"/>
</dbReference>
<gene>
    <name evidence="7" type="ORF">EDD29_2559</name>
</gene>
<name>A0A3N1CUX2_9ACTN</name>
<dbReference type="GO" id="GO:0046872">
    <property type="term" value="F:metal ion binding"/>
    <property type="evidence" value="ECO:0007669"/>
    <property type="project" value="UniProtKB-KW"/>
</dbReference>
<dbReference type="OrthoDB" id="5243643at2"/>
<dbReference type="Pfam" id="PF00355">
    <property type="entry name" value="Rieske"/>
    <property type="match status" value="1"/>
</dbReference>
<reference evidence="7 8" key="1">
    <citation type="submission" date="2018-11" db="EMBL/GenBank/DDBJ databases">
        <title>Sequencing the genomes of 1000 actinobacteria strains.</title>
        <authorList>
            <person name="Klenk H.-P."/>
        </authorList>
    </citation>
    <scope>NUCLEOTIDE SEQUENCE [LARGE SCALE GENOMIC DNA]</scope>
    <source>
        <strain evidence="7 8">DSM 44254</strain>
    </source>
</reference>
<feature type="domain" description="Rieske" evidence="6">
    <location>
        <begin position="16"/>
        <end position="117"/>
    </location>
</feature>
<proteinExistence type="predicted"/>
<dbReference type="GO" id="GO:0016705">
    <property type="term" value="F:oxidoreductase activity, acting on paired donors, with incorporation or reduction of molecular oxygen"/>
    <property type="evidence" value="ECO:0007669"/>
    <property type="project" value="UniProtKB-ARBA"/>
</dbReference>
<evidence type="ECO:0000256" key="4">
    <source>
        <dbReference type="ARBA" id="ARBA00023004"/>
    </source>
</evidence>
<keyword evidence="1" id="KW-0001">2Fe-2S</keyword>
<evidence type="ECO:0000259" key="6">
    <source>
        <dbReference type="PROSITE" id="PS51296"/>
    </source>
</evidence>